<dbReference type="EMBL" id="ABNOCX020000018">
    <property type="protein sequence ID" value="EML7084979.1"/>
    <property type="molecule type" value="Genomic_DNA"/>
</dbReference>
<sequence>MTDDGVLDGIFDSVKKEAERFMSCFSGSHDDVSSYNELRDRCESKAKEKINKFKEEGGHIMDDNFECMLYDANFSAQWNGKFGTYLAIAFFFYHWGQYCYSSGHRREGLLFMARAAGCGGVWQGAGLYADRVETAELALKKKQDHGKKGGEATATALAPARDELKRLLKLNCPAEGWKTKAAAIGAVVGQLEVFVKKHKINLKTDNLDNAISTWCKRNDDLRDVLESSLKKNMKNNRVD</sequence>
<name>A0AAI9E275_KLEOX</name>
<dbReference type="AlphaFoldDB" id="A0AAI9E275"/>
<reference evidence="1" key="1">
    <citation type="submission" date="2024-02" db="EMBL/GenBank/DDBJ databases">
        <authorList>
            <consortium name="Clinical and Environmental Microbiology Branch: Whole genome sequencing antimicrobial resistance pathogens in the healthcare setting"/>
        </authorList>
    </citation>
    <scope>NUCLEOTIDE SEQUENCE</scope>
    <source>
        <strain evidence="1">2023BB-00086</strain>
    </source>
</reference>
<organism evidence="1">
    <name type="scientific">Klebsiella oxytoca</name>
    <dbReference type="NCBI Taxonomy" id="571"/>
    <lineage>
        <taxon>Bacteria</taxon>
        <taxon>Pseudomonadati</taxon>
        <taxon>Pseudomonadota</taxon>
        <taxon>Gammaproteobacteria</taxon>
        <taxon>Enterobacterales</taxon>
        <taxon>Enterobacteriaceae</taxon>
        <taxon>Klebsiella/Raoultella group</taxon>
        <taxon>Klebsiella</taxon>
    </lineage>
</organism>
<evidence type="ECO:0000313" key="1">
    <source>
        <dbReference type="EMBL" id="EML7084979.1"/>
    </source>
</evidence>
<protein>
    <submittedName>
        <fullName evidence="1">Uncharacterized protein</fullName>
    </submittedName>
</protein>
<proteinExistence type="predicted"/>
<accession>A0AAI9E275</accession>
<comment type="caution">
    <text evidence="1">The sequence shown here is derived from an EMBL/GenBank/DDBJ whole genome shotgun (WGS) entry which is preliminary data.</text>
</comment>
<dbReference type="RefSeq" id="WP_142447832.1">
    <property type="nucleotide sequence ID" value="NZ_CABGIA010000005.1"/>
</dbReference>
<gene>
    <name evidence="1" type="ORF">RYF40_005492</name>
</gene>